<dbReference type="Proteomes" id="UP001485043">
    <property type="component" value="Unassembled WGS sequence"/>
</dbReference>
<name>A0AAW1SSE1_9CHLO</name>
<evidence type="ECO:0000313" key="2">
    <source>
        <dbReference type="Proteomes" id="UP001485043"/>
    </source>
</evidence>
<gene>
    <name evidence="1" type="ORF">WJX84_010037</name>
</gene>
<protein>
    <submittedName>
        <fullName evidence="1">Uncharacterized protein</fullName>
    </submittedName>
</protein>
<accession>A0AAW1SSE1</accession>
<comment type="caution">
    <text evidence="1">The sequence shown here is derived from an EMBL/GenBank/DDBJ whole genome shotgun (WGS) entry which is preliminary data.</text>
</comment>
<dbReference type="AlphaFoldDB" id="A0AAW1SSE1"/>
<proteinExistence type="predicted"/>
<reference evidence="1 2" key="1">
    <citation type="journal article" date="2024" name="Nat. Commun.">
        <title>Phylogenomics reveals the evolutionary origins of lichenization in chlorophyte algae.</title>
        <authorList>
            <person name="Puginier C."/>
            <person name="Libourel C."/>
            <person name="Otte J."/>
            <person name="Skaloud P."/>
            <person name="Haon M."/>
            <person name="Grisel S."/>
            <person name="Petersen M."/>
            <person name="Berrin J.G."/>
            <person name="Delaux P.M."/>
            <person name="Dal Grande F."/>
            <person name="Keller J."/>
        </authorList>
    </citation>
    <scope>NUCLEOTIDE SEQUENCE [LARGE SCALE GENOMIC DNA]</scope>
    <source>
        <strain evidence="1 2">SAG 2523</strain>
    </source>
</reference>
<organism evidence="1 2">
    <name type="scientific">Apatococcus fuscideae</name>
    <dbReference type="NCBI Taxonomy" id="2026836"/>
    <lineage>
        <taxon>Eukaryota</taxon>
        <taxon>Viridiplantae</taxon>
        <taxon>Chlorophyta</taxon>
        <taxon>core chlorophytes</taxon>
        <taxon>Trebouxiophyceae</taxon>
        <taxon>Chlorellales</taxon>
        <taxon>Chlorellaceae</taxon>
        <taxon>Apatococcus</taxon>
    </lineage>
</organism>
<keyword evidence="2" id="KW-1185">Reference proteome</keyword>
<sequence length="113" mass="12190">MHNYDRGLVMETQRPERNACFNASHRAHSNMLSLAPQMMCEPSSEFAKGCMPTRNEQSGGCTPGRACIPLQLVTMMELGFESATWLRAQKRSALQFALGAASARGKAGGAKAA</sequence>
<evidence type="ECO:0000313" key="1">
    <source>
        <dbReference type="EMBL" id="KAK9857214.1"/>
    </source>
</evidence>
<dbReference type="EMBL" id="JALJOV010000979">
    <property type="protein sequence ID" value="KAK9857214.1"/>
    <property type="molecule type" value="Genomic_DNA"/>
</dbReference>